<evidence type="ECO:0000313" key="1">
    <source>
        <dbReference type="EMBL" id="CAA6812358.1"/>
    </source>
</evidence>
<proteinExistence type="predicted"/>
<dbReference type="AlphaFoldDB" id="A0A6S6SPN7"/>
<name>A0A6S6SPN7_9BACT</name>
<accession>A0A6S6SPN7</accession>
<sequence>MEEFYKKHGFDIRSNQPTNRRFHIVRYYPKIQTYEFINVGIILYEDNQIYYKLLSSEEVNKLHCPSLVESKVLKNSLDSLEKFLENKKSLNHTLKDISNRYKNILDTSFQLMYAGHENTENLLNKLFYDYIGHKFDIESKKDRLAELIKATFSLVSKDYTDYLEVHSSKIKGYNLDFINKKTKEIHHSLLGSIENSENISRAFIHVPSSLDKRYKYNFLNIKSKLNDSAIDNRLKLNKLGINFYNYRNSDDIDNYCETILELK</sequence>
<dbReference type="Pfam" id="PF11236">
    <property type="entry name" value="DUF3037"/>
    <property type="match status" value="1"/>
</dbReference>
<gene>
    <name evidence="1" type="ORF">HELGO_WM15466</name>
</gene>
<protein>
    <submittedName>
        <fullName evidence="1">Uncharacterized protein</fullName>
    </submittedName>
</protein>
<dbReference type="EMBL" id="CACVAZ010000073">
    <property type="protein sequence ID" value="CAA6812358.1"/>
    <property type="molecule type" value="Genomic_DNA"/>
</dbReference>
<dbReference type="InterPro" id="IPR021398">
    <property type="entry name" value="DUF3037"/>
</dbReference>
<reference evidence="1" key="1">
    <citation type="submission" date="2020-01" db="EMBL/GenBank/DDBJ databases">
        <authorList>
            <person name="Meier V. D."/>
            <person name="Meier V D."/>
        </authorList>
    </citation>
    <scope>NUCLEOTIDE SEQUENCE</scope>
    <source>
        <strain evidence="1">HLG_WM_MAG_02</strain>
    </source>
</reference>
<organism evidence="1">
    <name type="scientific">uncultured Sulfurovum sp</name>
    <dbReference type="NCBI Taxonomy" id="269237"/>
    <lineage>
        <taxon>Bacteria</taxon>
        <taxon>Pseudomonadati</taxon>
        <taxon>Campylobacterota</taxon>
        <taxon>Epsilonproteobacteria</taxon>
        <taxon>Campylobacterales</taxon>
        <taxon>Sulfurovaceae</taxon>
        <taxon>Sulfurovum</taxon>
        <taxon>environmental samples</taxon>
    </lineage>
</organism>